<dbReference type="GO" id="GO:0007131">
    <property type="term" value="P:reciprocal meiotic recombination"/>
    <property type="evidence" value="ECO:0007669"/>
    <property type="project" value="InterPro"/>
</dbReference>
<feature type="region of interest" description="Disordered" evidence="1">
    <location>
        <begin position="144"/>
        <end position="197"/>
    </location>
</feature>
<feature type="compositionally biased region" description="Low complexity" evidence="1">
    <location>
        <begin position="162"/>
        <end position="188"/>
    </location>
</feature>
<dbReference type="InterPro" id="IPR059080">
    <property type="entry name" value="WHD_PTC1"/>
</dbReference>
<feature type="compositionally biased region" description="Low complexity" evidence="1">
    <location>
        <begin position="336"/>
        <end position="348"/>
    </location>
</feature>
<feature type="compositionally biased region" description="Low complexity" evidence="1">
    <location>
        <begin position="489"/>
        <end position="518"/>
    </location>
</feature>
<proteinExistence type="predicted"/>
<feature type="region of interest" description="Disordered" evidence="1">
    <location>
        <begin position="433"/>
        <end position="458"/>
    </location>
</feature>
<gene>
    <name evidence="3" type="ORF">CVIRNUC_011076</name>
</gene>
<dbReference type="PANTHER" id="PTHR46740:SF2">
    <property type="entry name" value="PROTEIN DYAD"/>
    <property type="match status" value="1"/>
</dbReference>
<feature type="domain" description="PTC1-like winged helix-turn-helix" evidence="2">
    <location>
        <begin position="198"/>
        <end position="281"/>
    </location>
</feature>
<dbReference type="EMBL" id="CAUYUE010000018">
    <property type="protein sequence ID" value="CAK0787854.1"/>
    <property type="molecule type" value="Genomic_DNA"/>
</dbReference>
<reference evidence="3 4" key="1">
    <citation type="submission" date="2023-10" db="EMBL/GenBank/DDBJ databases">
        <authorList>
            <person name="Maclean D."/>
            <person name="Macfadyen A."/>
        </authorList>
    </citation>
    <scope>NUCLEOTIDE SEQUENCE [LARGE SCALE GENOMIC DNA]</scope>
</reference>
<accession>A0AAV1IL58</accession>
<dbReference type="Pfam" id="PF25874">
    <property type="entry name" value="WHD_plant_repro"/>
    <property type="match status" value="1"/>
</dbReference>
<comment type="caution">
    <text evidence="3">The sequence shown here is derived from an EMBL/GenBank/DDBJ whole genome shotgun (WGS) entry which is preliminary data.</text>
</comment>
<dbReference type="PANTHER" id="PTHR46740">
    <property type="entry name" value="PROTEIN DYAD"/>
    <property type="match status" value="1"/>
</dbReference>
<dbReference type="AlphaFoldDB" id="A0AAV1IL58"/>
<dbReference type="GO" id="GO:0051177">
    <property type="term" value="P:meiotic sister chromatid cohesion"/>
    <property type="evidence" value="ECO:0007669"/>
    <property type="project" value="InterPro"/>
</dbReference>
<dbReference type="InterPro" id="IPR044221">
    <property type="entry name" value="DYAD/AMEIOTIC1"/>
</dbReference>
<keyword evidence="4" id="KW-1185">Reference proteome</keyword>
<organism evidence="3 4">
    <name type="scientific">Coccomyxa viridis</name>
    <dbReference type="NCBI Taxonomy" id="1274662"/>
    <lineage>
        <taxon>Eukaryota</taxon>
        <taxon>Viridiplantae</taxon>
        <taxon>Chlorophyta</taxon>
        <taxon>core chlorophytes</taxon>
        <taxon>Trebouxiophyceae</taxon>
        <taxon>Trebouxiophyceae incertae sedis</taxon>
        <taxon>Coccomyxaceae</taxon>
        <taxon>Coccomyxa</taxon>
    </lineage>
</organism>
<protein>
    <recommendedName>
        <fullName evidence="2">PTC1-like winged helix-turn-helix domain-containing protein</fullName>
    </recommendedName>
</protein>
<evidence type="ECO:0000256" key="1">
    <source>
        <dbReference type="SAM" id="MobiDB-lite"/>
    </source>
</evidence>
<evidence type="ECO:0000313" key="3">
    <source>
        <dbReference type="EMBL" id="CAK0787854.1"/>
    </source>
</evidence>
<feature type="region of interest" description="Disordered" evidence="1">
    <location>
        <begin position="489"/>
        <end position="545"/>
    </location>
</feature>
<name>A0AAV1IL58_9CHLO</name>
<sequence length="545" mass="58973">MDRMQAEEQDAEAEAAEGMTQLAASRSAPASSSFGNVADISPVLALSRSLILVSAHIPYEMMHAGWEAERALWEDTTSTARSVLDVGNALTHLEDWIALDYAPGSDMLDIDAWSRRVQGIVGLDEMHNAVRAFERNVHWAVQNEGRIRQPSRSKGAERRPARSPAAADVATSSTPAGSTASQAAGSSKATKRDLHHGRWSKERYEGAVGALVYILRRMQATQPDACVLRPALRDEARKAIGDTGLLDHLLKHLADKVVTPEGDKLRRRHNAEGHMEYWLQSSTDATAEHDDMLEEATGLSADYREVKRLRRLLAAARTEATTALAEAQSPVKTEAEAAAPLPARQPRLPGSPPASPGGDAAESGCSQCRRLKQQLDILQGRVMENESASAAEFEEVRRESNGFVQLLASHVRSAGRAAESALQRVAALERGSAAARQLPAPLPRPPSPGALRHTSEQVAQQGEAVRVLQEELTTVKKVVLTMHAGILHAQQQQQQPHHNQHHGAGPAPGQATAPQTPASMQLPAAAESLTPEQPQQQLHHRTREP</sequence>
<evidence type="ECO:0000313" key="4">
    <source>
        <dbReference type="Proteomes" id="UP001314263"/>
    </source>
</evidence>
<feature type="region of interest" description="Disordered" evidence="1">
    <location>
        <begin position="322"/>
        <end position="366"/>
    </location>
</feature>
<evidence type="ECO:0000259" key="2">
    <source>
        <dbReference type="Pfam" id="PF25874"/>
    </source>
</evidence>
<feature type="region of interest" description="Disordered" evidence="1">
    <location>
        <begin position="1"/>
        <end position="24"/>
    </location>
</feature>
<dbReference type="Proteomes" id="UP001314263">
    <property type="component" value="Unassembled WGS sequence"/>
</dbReference>